<sequence length="137" mass="14498">MKKKAGCIATIICTVCWAASADVTVNFENAIGPGRDEKSVGSMTLNFSVDDSGRVTLDTVSLARPTEVSTEAVKTWLGPVGTVDWKGARGTEFSITLDGRKAGNKTVNILRLSRPANSWGTLGGAAETDVHPENWTS</sequence>
<keyword evidence="3" id="KW-1185">Reference proteome</keyword>
<dbReference type="RefSeq" id="WP_160628901.1">
    <property type="nucleotide sequence ID" value="NZ_CP047593.1"/>
</dbReference>
<name>A0A6P1M4K0_9BACT</name>
<dbReference type="KEGG" id="taer:GT409_09725"/>
<organism evidence="2 3">
    <name type="scientific">Tichowtungia aerotolerans</name>
    <dbReference type="NCBI Taxonomy" id="2697043"/>
    <lineage>
        <taxon>Bacteria</taxon>
        <taxon>Pseudomonadati</taxon>
        <taxon>Kiritimatiellota</taxon>
        <taxon>Tichowtungiia</taxon>
        <taxon>Tichowtungiales</taxon>
        <taxon>Tichowtungiaceae</taxon>
        <taxon>Tichowtungia</taxon>
    </lineage>
</organism>
<reference evidence="2 3" key="1">
    <citation type="submission" date="2020-01" db="EMBL/GenBank/DDBJ databases">
        <title>Ponticoccus aerotolerans gen. nov., sp. nov., an anaerobic bacterium and proposal of Ponticoccusceae fam. nov., Ponticoccusles ord. nov. and Ponticoccuse classis nov. in the phylum Kiritimatiellaeota.</title>
        <authorList>
            <person name="Zhou L.Y."/>
            <person name="Du Z.J."/>
        </authorList>
    </citation>
    <scope>NUCLEOTIDE SEQUENCE [LARGE SCALE GENOMIC DNA]</scope>
    <source>
        <strain evidence="2 3">S-5007</strain>
    </source>
</reference>
<evidence type="ECO:0000256" key="1">
    <source>
        <dbReference type="SAM" id="SignalP"/>
    </source>
</evidence>
<accession>A0A6P1M4K0</accession>
<feature type="chain" id="PRO_5027122954" evidence="1">
    <location>
        <begin position="22"/>
        <end position="137"/>
    </location>
</feature>
<evidence type="ECO:0000313" key="3">
    <source>
        <dbReference type="Proteomes" id="UP000464954"/>
    </source>
</evidence>
<keyword evidence="1" id="KW-0732">Signal</keyword>
<feature type="signal peptide" evidence="1">
    <location>
        <begin position="1"/>
        <end position="21"/>
    </location>
</feature>
<evidence type="ECO:0000313" key="2">
    <source>
        <dbReference type="EMBL" id="QHI69719.1"/>
    </source>
</evidence>
<proteinExistence type="predicted"/>
<gene>
    <name evidence="2" type="ORF">GT409_09725</name>
</gene>
<dbReference type="AlphaFoldDB" id="A0A6P1M4K0"/>
<dbReference type="Proteomes" id="UP000464954">
    <property type="component" value="Chromosome"/>
</dbReference>
<protein>
    <submittedName>
        <fullName evidence="2">Uncharacterized protein</fullName>
    </submittedName>
</protein>
<dbReference type="EMBL" id="CP047593">
    <property type="protein sequence ID" value="QHI69719.1"/>
    <property type="molecule type" value="Genomic_DNA"/>
</dbReference>